<dbReference type="Pfam" id="PF04973">
    <property type="entry name" value="NMN_transporter"/>
    <property type="match status" value="1"/>
</dbReference>
<dbReference type="EMBL" id="MHPU01000026">
    <property type="protein sequence ID" value="OGZ88322.1"/>
    <property type="molecule type" value="Genomic_DNA"/>
</dbReference>
<protein>
    <recommendedName>
        <fullName evidence="8">Nicotinamide mononucleotide transporter PnuC</fullName>
    </recommendedName>
</protein>
<accession>A0A1G2JMM6</accession>
<sequence length="83" mass="9886">MDWDFISQIALSILSISAIILVSKKNKWGFVVGFLSQPFWIITSYINKQWGVFFISVIYTFVWAFGIYEWFYKTDKVKKDENK</sequence>
<dbReference type="Proteomes" id="UP000178935">
    <property type="component" value="Unassembled WGS sequence"/>
</dbReference>
<feature type="transmembrane region" description="Helical" evidence="5">
    <location>
        <begin position="28"/>
        <end position="46"/>
    </location>
</feature>
<name>A0A1G2JMM6_9BACT</name>
<evidence type="ECO:0000256" key="2">
    <source>
        <dbReference type="ARBA" id="ARBA00022692"/>
    </source>
</evidence>
<comment type="subcellular location">
    <subcellularLocation>
        <location evidence="1">Membrane</location>
        <topology evidence="1">Multi-pass membrane protein</topology>
    </subcellularLocation>
</comment>
<evidence type="ECO:0000256" key="5">
    <source>
        <dbReference type="SAM" id="Phobius"/>
    </source>
</evidence>
<evidence type="ECO:0000313" key="7">
    <source>
        <dbReference type="Proteomes" id="UP000178935"/>
    </source>
</evidence>
<dbReference type="InterPro" id="IPR006419">
    <property type="entry name" value="NMN_transpt_PnuC"/>
</dbReference>
<evidence type="ECO:0000256" key="3">
    <source>
        <dbReference type="ARBA" id="ARBA00022989"/>
    </source>
</evidence>
<keyword evidence="4 5" id="KW-0472">Membrane</keyword>
<keyword evidence="3 5" id="KW-1133">Transmembrane helix</keyword>
<evidence type="ECO:0008006" key="8">
    <source>
        <dbReference type="Google" id="ProtNLM"/>
    </source>
</evidence>
<dbReference type="GO" id="GO:0034257">
    <property type="term" value="F:nicotinamide riboside transmembrane transporter activity"/>
    <property type="evidence" value="ECO:0007669"/>
    <property type="project" value="InterPro"/>
</dbReference>
<reference evidence="6 7" key="1">
    <citation type="journal article" date="2016" name="Nat. Commun.">
        <title>Thousands of microbial genomes shed light on interconnected biogeochemical processes in an aquifer system.</title>
        <authorList>
            <person name="Anantharaman K."/>
            <person name="Brown C.T."/>
            <person name="Hug L.A."/>
            <person name="Sharon I."/>
            <person name="Castelle C.J."/>
            <person name="Probst A.J."/>
            <person name="Thomas B.C."/>
            <person name="Singh A."/>
            <person name="Wilkins M.J."/>
            <person name="Karaoz U."/>
            <person name="Brodie E.L."/>
            <person name="Williams K.H."/>
            <person name="Hubbard S.S."/>
            <person name="Banfield J.F."/>
        </authorList>
    </citation>
    <scope>NUCLEOTIDE SEQUENCE [LARGE SCALE GENOMIC DNA]</scope>
</reference>
<comment type="caution">
    <text evidence="6">The sequence shown here is derived from an EMBL/GenBank/DDBJ whole genome shotgun (WGS) entry which is preliminary data.</text>
</comment>
<evidence type="ECO:0000256" key="4">
    <source>
        <dbReference type="ARBA" id="ARBA00023136"/>
    </source>
</evidence>
<dbReference type="GO" id="GO:0016020">
    <property type="term" value="C:membrane"/>
    <property type="evidence" value="ECO:0007669"/>
    <property type="project" value="UniProtKB-SubCell"/>
</dbReference>
<evidence type="ECO:0000256" key="1">
    <source>
        <dbReference type="ARBA" id="ARBA00004141"/>
    </source>
</evidence>
<evidence type="ECO:0000313" key="6">
    <source>
        <dbReference type="EMBL" id="OGZ88322.1"/>
    </source>
</evidence>
<keyword evidence="2 5" id="KW-0812">Transmembrane</keyword>
<feature type="transmembrane region" description="Helical" evidence="5">
    <location>
        <begin position="52"/>
        <end position="71"/>
    </location>
</feature>
<organism evidence="6 7">
    <name type="scientific">Candidatus Staskawiczbacteria bacterium RIFOXYD1_FULL_32_13</name>
    <dbReference type="NCBI Taxonomy" id="1802234"/>
    <lineage>
        <taxon>Bacteria</taxon>
        <taxon>Candidatus Staskawicziibacteriota</taxon>
    </lineage>
</organism>
<gene>
    <name evidence="6" type="ORF">A2561_01850</name>
</gene>
<dbReference type="AlphaFoldDB" id="A0A1G2JMM6"/>
<feature type="transmembrane region" description="Helical" evidence="5">
    <location>
        <begin position="6"/>
        <end position="23"/>
    </location>
</feature>
<proteinExistence type="predicted"/>